<dbReference type="SUPFAM" id="SSF53850">
    <property type="entry name" value="Periplasmic binding protein-like II"/>
    <property type="match status" value="1"/>
</dbReference>
<dbReference type="STRING" id="38300.SPRI_3495"/>
<evidence type="ECO:0000313" key="4">
    <source>
        <dbReference type="Proteomes" id="UP000060513"/>
    </source>
</evidence>
<dbReference type="CDD" id="cd00995">
    <property type="entry name" value="PBP2_NikA_DppA_OppA_like"/>
    <property type="match status" value="1"/>
</dbReference>
<dbReference type="GO" id="GO:1904680">
    <property type="term" value="F:peptide transmembrane transporter activity"/>
    <property type="evidence" value="ECO:0007669"/>
    <property type="project" value="TreeGrafter"/>
</dbReference>
<dbReference type="OMA" id="GEHEMAF"/>
<feature type="coiled-coil region" evidence="1">
    <location>
        <begin position="434"/>
        <end position="461"/>
    </location>
</feature>
<evidence type="ECO:0000313" key="3">
    <source>
        <dbReference type="EMBL" id="ALC21801.1"/>
    </source>
</evidence>
<dbReference type="GO" id="GO:0042597">
    <property type="term" value="C:periplasmic space"/>
    <property type="evidence" value="ECO:0007669"/>
    <property type="project" value="UniProtKB-ARBA"/>
</dbReference>
<evidence type="ECO:0000259" key="2">
    <source>
        <dbReference type="Pfam" id="PF00496"/>
    </source>
</evidence>
<dbReference type="InterPro" id="IPR030678">
    <property type="entry name" value="Peptide/Ni-bd"/>
</dbReference>
<dbReference type="InterPro" id="IPR000914">
    <property type="entry name" value="SBP_5_dom"/>
</dbReference>
<dbReference type="PANTHER" id="PTHR30290:SF83">
    <property type="entry name" value="ABC TRANSPORTER SUBSTRATE-BINDING PROTEIN"/>
    <property type="match status" value="1"/>
</dbReference>
<dbReference type="GO" id="GO:0015833">
    <property type="term" value="P:peptide transport"/>
    <property type="evidence" value="ECO:0007669"/>
    <property type="project" value="TreeGrafter"/>
</dbReference>
<dbReference type="EMBL" id="CP011340">
    <property type="protein sequence ID" value="ALC21801.1"/>
    <property type="molecule type" value="Genomic_DNA"/>
</dbReference>
<dbReference type="AlphaFoldDB" id="A0A0M4DC68"/>
<dbReference type="GO" id="GO:0043190">
    <property type="term" value="C:ATP-binding cassette (ABC) transporter complex"/>
    <property type="evidence" value="ECO:0007669"/>
    <property type="project" value="InterPro"/>
</dbReference>
<sequence length="514" mass="56270">MSPRPIRVNGGRPQRPLVPTDTIEGYGNRILDLLFTGLYVYTVDGAPVPAMLKSLTPHDARTWTVALRPGWTFSDGSAVTAHDYVRTWNHGADPANRQAQRSVFAPIDGYVPDGEGPCPRLRGLTVLDDLTFTVRLREPDRDFLLSLGFTPFAPLPPVFFDRGPKEFGRNPVGNGPYRPAPGSTVDGDHYDLVPREGHQGPRRARNDGLSFVFYDDLERAYEDLLAGRLDILDSIPDSRIADYRADLGNRAVDRPVALNKALAVPYTLPGFSGAEGALRRAALSRALDRERVVRRVFRGTKRAAADFTAHTLPGFRAGLPGSEVLTHDPAAARALWARADALTPWEGPFRITFNADGGHEDWLREVAEQWRTALGIEVELITLPTFKDVRDAVSSGTLRTAFRTGWRGDYPSLLSFLQAQFAIGSAANETGYRSRRFEDALAAARRAADDAEAQRRAAEAQAVLFADLPVIPLWDCVNAAGLGAGVDARFSWNGLPDYTDATFARPDPAAASEP</sequence>
<dbReference type="Gene3D" id="3.40.190.10">
    <property type="entry name" value="Periplasmic binding protein-like II"/>
    <property type="match status" value="1"/>
</dbReference>
<accession>A0A0M4DC68</accession>
<gene>
    <name evidence="3" type="ORF">SPRI_3495</name>
</gene>
<protein>
    <submittedName>
        <fullName evidence="3">Periplasmic dipeptide-binding lipoprotein DppA</fullName>
    </submittedName>
</protein>
<dbReference type="Gene3D" id="3.90.76.10">
    <property type="entry name" value="Dipeptide-binding Protein, Domain 1"/>
    <property type="match status" value="1"/>
</dbReference>
<name>A0A0M4DC68_STRPR</name>
<dbReference type="PIRSF" id="PIRSF002741">
    <property type="entry name" value="MppA"/>
    <property type="match status" value="1"/>
</dbReference>
<organism evidence="3">
    <name type="scientific">Streptomyces pristinaespiralis</name>
    <dbReference type="NCBI Taxonomy" id="38300"/>
    <lineage>
        <taxon>Bacteria</taxon>
        <taxon>Bacillati</taxon>
        <taxon>Actinomycetota</taxon>
        <taxon>Actinomycetes</taxon>
        <taxon>Kitasatosporales</taxon>
        <taxon>Streptomycetaceae</taxon>
        <taxon>Streptomyces</taxon>
    </lineage>
</organism>
<dbReference type="PANTHER" id="PTHR30290">
    <property type="entry name" value="PERIPLASMIC BINDING COMPONENT OF ABC TRANSPORTER"/>
    <property type="match status" value="1"/>
</dbReference>
<dbReference type="Pfam" id="PF00496">
    <property type="entry name" value="SBP_bac_5"/>
    <property type="match status" value="1"/>
</dbReference>
<proteinExistence type="predicted"/>
<keyword evidence="1" id="KW-0175">Coiled coil</keyword>
<reference evidence="3 4" key="1">
    <citation type="submission" date="2015-08" db="EMBL/GenBank/DDBJ databases">
        <title>Genome sequence of the pristinamycin over-producing bacterium Streptomyces pristinaespiralis HCCB10218.</title>
        <authorList>
            <person name="Tian J."/>
            <person name="Yang J."/>
            <person name="Li L."/>
            <person name="Ruan L."/>
            <person name="Wei W."/>
            <person name="Zheng G."/>
            <person name="Wei Z."/>
            <person name="Yang S."/>
            <person name="Ge M."/>
            <person name="Jiang W."/>
            <person name="Lu Y."/>
        </authorList>
    </citation>
    <scope>NUCLEOTIDE SEQUENCE [LARGE SCALE GENOMIC DNA]</scope>
    <source>
        <strain evidence="3 4">HCCB 10218</strain>
    </source>
</reference>
<dbReference type="KEGG" id="spri:SPRI_3495"/>
<feature type="domain" description="Solute-binding protein family 5" evidence="2">
    <location>
        <begin position="47"/>
        <end position="421"/>
    </location>
</feature>
<dbReference type="InterPro" id="IPR039424">
    <property type="entry name" value="SBP_5"/>
</dbReference>
<dbReference type="Proteomes" id="UP000060513">
    <property type="component" value="Chromosome"/>
</dbReference>
<dbReference type="Gene3D" id="3.10.105.10">
    <property type="entry name" value="Dipeptide-binding Protein, Domain 3"/>
    <property type="match status" value="1"/>
</dbReference>
<keyword evidence="3" id="KW-0449">Lipoprotein</keyword>
<dbReference type="PATRIC" id="fig|38300.4.peg.3667"/>
<evidence type="ECO:0000256" key="1">
    <source>
        <dbReference type="SAM" id="Coils"/>
    </source>
</evidence>